<dbReference type="InterPro" id="IPR004843">
    <property type="entry name" value="Calcineurin-like_PHP"/>
</dbReference>
<dbReference type="AlphaFoldDB" id="A0AAE3XNR2"/>
<feature type="transmembrane region" description="Helical" evidence="3">
    <location>
        <begin position="113"/>
        <end position="137"/>
    </location>
</feature>
<evidence type="ECO:0000259" key="4">
    <source>
        <dbReference type="Pfam" id="PF00149"/>
    </source>
</evidence>
<keyword evidence="3" id="KW-0472">Membrane</keyword>
<proteinExistence type="predicted"/>
<accession>A0AAE3XNR2</accession>
<feature type="transmembrane region" description="Helical" evidence="3">
    <location>
        <begin position="35"/>
        <end position="56"/>
    </location>
</feature>
<dbReference type="Proteomes" id="UP001185092">
    <property type="component" value="Unassembled WGS sequence"/>
</dbReference>
<feature type="transmembrane region" description="Helical" evidence="3">
    <location>
        <begin position="68"/>
        <end position="93"/>
    </location>
</feature>
<sequence length="405" mass="45494">MIVIPLAVIAMIVGGVYWFWSSFGLFNNVSYSAEIYFVLVALALGGLLHFIFMDPFKRSNPSLTTNIIGGFTFAFIISAIFSAALGLASSLVLGVFGGLSDLAGAFDLGWNHLLYYGALVSFWFGVAIFLGMLYGVFWGRYKFGVTQIELFFDNLPQEFDGYRIAHISDMHLGTFDSIRRVGKGIDKLQAEKPDLILFTGDMVNNIAEEAEPFIDMMKSLKAPDGKYSVLGNHDYASYVPWKDELSKQANLEKLMNIESQMGFKLMMNENIAISKGDSSIKLLGVENWGEPPFPQNGDLNAALSGVDPSDFKILMSHDPTHWSHEVLKHSNRIDLTLAGHTHGMQFGIELGKFRWSPVQYRYEMWGGLYQQMNEYLYVNRGFGHHGFPGRLGIWPEITIITLRKR</sequence>
<evidence type="ECO:0000313" key="5">
    <source>
        <dbReference type="EMBL" id="MDR6239333.1"/>
    </source>
</evidence>
<keyword evidence="6" id="KW-1185">Reference proteome</keyword>
<dbReference type="CDD" id="cd07385">
    <property type="entry name" value="MPP_YkuE_C"/>
    <property type="match status" value="1"/>
</dbReference>
<feature type="domain" description="Calcineurin-like phosphoesterase" evidence="4">
    <location>
        <begin position="163"/>
        <end position="343"/>
    </location>
</feature>
<keyword evidence="3" id="KW-0812">Transmembrane</keyword>
<comment type="caution">
    <text evidence="5">The sequence shown here is derived from an EMBL/GenBank/DDBJ whole genome shotgun (WGS) entry which is preliminary data.</text>
</comment>
<dbReference type="InterPro" id="IPR051158">
    <property type="entry name" value="Metallophosphoesterase_sf"/>
</dbReference>
<dbReference type="PANTHER" id="PTHR31302">
    <property type="entry name" value="TRANSMEMBRANE PROTEIN WITH METALLOPHOSPHOESTERASE DOMAIN-RELATED"/>
    <property type="match status" value="1"/>
</dbReference>
<dbReference type="InterPro" id="IPR029052">
    <property type="entry name" value="Metallo-depent_PP-like"/>
</dbReference>
<dbReference type="GO" id="GO:0008758">
    <property type="term" value="F:UDP-2,3-diacylglucosamine hydrolase activity"/>
    <property type="evidence" value="ECO:0007669"/>
    <property type="project" value="TreeGrafter"/>
</dbReference>
<keyword evidence="3" id="KW-1133">Transmembrane helix</keyword>
<organism evidence="5 6">
    <name type="scientific">Aureibacter tunicatorum</name>
    <dbReference type="NCBI Taxonomy" id="866807"/>
    <lineage>
        <taxon>Bacteria</taxon>
        <taxon>Pseudomonadati</taxon>
        <taxon>Bacteroidota</taxon>
        <taxon>Cytophagia</taxon>
        <taxon>Cytophagales</taxon>
        <taxon>Persicobacteraceae</taxon>
        <taxon>Aureibacter</taxon>
    </lineage>
</organism>
<reference evidence="5" key="1">
    <citation type="submission" date="2023-07" db="EMBL/GenBank/DDBJ databases">
        <title>Genomic Encyclopedia of Type Strains, Phase IV (KMG-IV): sequencing the most valuable type-strain genomes for metagenomic binning, comparative biology and taxonomic classification.</title>
        <authorList>
            <person name="Goeker M."/>
        </authorList>
    </citation>
    <scope>NUCLEOTIDE SEQUENCE</scope>
    <source>
        <strain evidence="5">DSM 26174</strain>
    </source>
</reference>
<name>A0AAE3XNR2_9BACT</name>
<gene>
    <name evidence="5" type="ORF">HNQ88_002370</name>
</gene>
<dbReference type="GO" id="GO:0046872">
    <property type="term" value="F:metal ion binding"/>
    <property type="evidence" value="ECO:0007669"/>
    <property type="project" value="UniProtKB-KW"/>
</dbReference>
<evidence type="ECO:0000256" key="1">
    <source>
        <dbReference type="ARBA" id="ARBA00022723"/>
    </source>
</evidence>
<evidence type="ECO:0000313" key="6">
    <source>
        <dbReference type="Proteomes" id="UP001185092"/>
    </source>
</evidence>
<dbReference type="GO" id="GO:0009245">
    <property type="term" value="P:lipid A biosynthetic process"/>
    <property type="evidence" value="ECO:0007669"/>
    <property type="project" value="TreeGrafter"/>
</dbReference>
<dbReference type="SUPFAM" id="SSF56300">
    <property type="entry name" value="Metallo-dependent phosphatases"/>
    <property type="match status" value="1"/>
</dbReference>
<keyword evidence="1" id="KW-0479">Metal-binding</keyword>
<dbReference type="Gene3D" id="3.60.21.10">
    <property type="match status" value="1"/>
</dbReference>
<keyword evidence="2" id="KW-0378">Hydrolase</keyword>
<dbReference type="PANTHER" id="PTHR31302:SF31">
    <property type="entry name" value="PHOSPHODIESTERASE YAEI"/>
    <property type="match status" value="1"/>
</dbReference>
<dbReference type="GO" id="GO:0016020">
    <property type="term" value="C:membrane"/>
    <property type="evidence" value="ECO:0007669"/>
    <property type="project" value="GOC"/>
</dbReference>
<evidence type="ECO:0000256" key="2">
    <source>
        <dbReference type="ARBA" id="ARBA00022801"/>
    </source>
</evidence>
<dbReference type="Pfam" id="PF00149">
    <property type="entry name" value="Metallophos"/>
    <property type="match status" value="1"/>
</dbReference>
<protein>
    <recommendedName>
        <fullName evidence="4">Calcineurin-like phosphoesterase domain-containing protein</fullName>
    </recommendedName>
</protein>
<dbReference type="EMBL" id="JAVDQD010000002">
    <property type="protein sequence ID" value="MDR6239333.1"/>
    <property type="molecule type" value="Genomic_DNA"/>
</dbReference>
<dbReference type="RefSeq" id="WP_309938958.1">
    <property type="nucleotide sequence ID" value="NZ_AP025305.1"/>
</dbReference>
<evidence type="ECO:0000256" key="3">
    <source>
        <dbReference type="SAM" id="Phobius"/>
    </source>
</evidence>
<feature type="transmembrane region" description="Helical" evidence="3">
    <location>
        <begin position="7"/>
        <end position="29"/>
    </location>
</feature>